<keyword evidence="3" id="KW-1185">Reference proteome</keyword>
<protein>
    <recommendedName>
        <fullName evidence="1">Quercetin 2,3-dioxygenase C-terminal cupin domain-containing protein</fullName>
    </recommendedName>
</protein>
<name>A0A2S1LMP3_9FLAO</name>
<dbReference type="OrthoDB" id="321327at2"/>
<dbReference type="Gene3D" id="2.60.120.10">
    <property type="entry name" value="Jelly Rolls"/>
    <property type="match status" value="1"/>
</dbReference>
<feature type="domain" description="Quercetin 2,3-dioxygenase C-terminal cupin" evidence="1">
    <location>
        <begin position="156"/>
        <end position="224"/>
    </location>
</feature>
<gene>
    <name evidence="2" type="ORF">FK004_06970</name>
</gene>
<proteinExistence type="predicted"/>
<sequence length="226" mass="25086">MILQNPSRIFNSHLVNKQENNNFRCLSYLNPGDDRVASDNPFGTLGVFKEVALAPLKNLLLTLEANELMLLFPLSGSLSVEVHDGKPYNIEPEQLLTCLHPKKQAVTISNSEQKQSSSYLHIQVSGISFPQDGTAVHPCHIPQRNMVSTLLEQPGVQLSIGVFDGRQKGEYQLQETADGIFAFVLNGAFEVQDRLLENRDGLALWDISTIDFEALSENAVLLLLEI</sequence>
<dbReference type="RefSeq" id="WP_108736610.1">
    <property type="nucleotide sequence ID" value="NZ_CP020919.1"/>
</dbReference>
<dbReference type="KEGG" id="fki:FK004_06970"/>
<dbReference type="Proteomes" id="UP000244677">
    <property type="component" value="Chromosome"/>
</dbReference>
<reference evidence="2 3" key="1">
    <citation type="submission" date="2017-04" db="EMBL/GenBank/DDBJ databases">
        <title>Complete genome sequence of Flavobacterium kingsejong AJ004.</title>
        <authorList>
            <person name="Lee P.C."/>
        </authorList>
    </citation>
    <scope>NUCLEOTIDE SEQUENCE [LARGE SCALE GENOMIC DNA]</scope>
    <source>
        <strain evidence="2 3">AJ004</strain>
    </source>
</reference>
<dbReference type="Pfam" id="PF17954">
    <property type="entry name" value="Pirin_C_2"/>
    <property type="match status" value="1"/>
</dbReference>
<evidence type="ECO:0000259" key="1">
    <source>
        <dbReference type="Pfam" id="PF17954"/>
    </source>
</evidence>
<dbReference type="InterPro" id="IPR014710">
    <property type="entry name" value="RmlC-like_jellyroll"/>
</dbReference>
<dbReference type="AlphaFoldDB" id="A0A2S1LMP3"/>
<accession>A0A2S1LMP3</accession>
<dbReference type="EMBL" id="CP020919">
    <property type="protein sequence ID" value="AWG24989.1"/>
    <property type="molecule type" value="Genomic_DNA"/>
</dbReference>
<dbReference type="InterPro" id="IPR041602">
    <property type="entry name" value="Quercetinase_C"/>
</dbReference>
<organism evidence="2 3">
    <name type="scientific">Flavobacterium kingsejongi</name>
    <dbReference type="NCBI Taxonomy" id="1678728"/>
    <lineage>
        <taxon>Bacteria</taxon>
        <taxon>Pseudomonadati</taxon>
        <taxon>Bacteroidota</taxon>
        <taxon>Flavobacteriia</taxon>
        <taxon>Flavobacteriales</taxon>
        <taxon>Flavobacteriaceae</taxon>
        <taxon>Flavobacterium</taxon>
    </lineage>
</organism>
<evidence type="ECO:0000313" key="3">
    <source>
        <dbReference type="Proteomes" id="UP000244677"/>
    </source>
</evidence>
<evidence type="ECO:0000313" key="2">
    <source>
        <dbReference type="EMBL" id="AWG24989.1"/>
    </source>
</evidence>